<gene>
    <name evidence="1" type="ORF">CMV_021001</name>
</gene>
<keyword evidence="2" id="KW-1185">Reference proteome</keyword>
<dbReference type="AlphaFoldDB" id="A0A8J4QZU5"/>
<reference evidence="1" key="1">
    <citation type="submission" date="2020-03" db="EMBL/GenBank/DDBJ databases">
        <title>Castanea mollissima Vanexum genome sequencing.</title>
        <authorList>
            <person name="Staton M."/>
        </authorList>
    </citation>
    <scope>NUCLEOTIDE SEQUENCE</scope>
    <source>
        <tissue evidence="1">Leaf</tissue>
    </source>
</reference>
<name>A0A8J4QZU5_9ROSI</name>
<organism evidence="1 2">
    <name type="scientific">Castanea mollissima</name>
    <name type="common">Chinese chestnut</name>
    <dbReference type="NCBI Taxonomy" id="60419"/>
    <lineage>
        <taxon>Eukaryota</taxon>
        <taxon>Viridiplantae</taxon>
        <taxon>Streptophyta</taxon>
        <taxon>Embryophyta</taxon>
        <taxon>Tracheophyta</taxon>
        <taxon>Spermatophyta</taxon>
        <taxon>Magnoliopsida</taxon>
        <taxon>eudicotyledons</taxon>
        <taxon>Gunneridae</taxon>
        <taxon>Pentapetalae</taxon>
        <taxon>rosids</taxon>
        <taxon>fabids</taxon>
        <taxon>Fagales</taxon>
        <taxon>Fagaceae</taxon>
        <taxon>Castanea</taxon>
    </lineage>
</organism>
<accession>A0A8J4QZU5</accession>
<dbReference type="EMBL" id="JRKL02004018">
    <property type="protein sequence ID" value="KAF3953566.1"/>
    <property type="molecule type" value="Genomic_DNA"/>
</dbReference>
<feature type="non-terminal residue" evidence="1">
    <location>
        <position position="1"/>
    </location>
</feature>
<evidence type="ECO:0000313" key="2">
    <source>
        <dbReference type="Proteomes" id="UP000737018"/>
    </source>
</evidence>
<evidence type="ECO:0000313" key="1">
    <source>
        <dbReference type="EMBL" id="KAF3953566.1"/>
    </source>
</evidence>
<sequence length="104" mass="11644">WISTRSDSAHFQHNASDRVGIKVISSSLISDPPVLAPISDWISTRSDSTHLQHNASDRVGDKFNSISFKATQFRSIFSNGFNGHGNGLLIFPKFLFFFCRPMEV</sequence>
<protein>
    <submittedName>
        <fullName evidence="1">Uncharacterized protein</fullName>
    </submittedName>
</protein>
<comment type="caution">
    <text evidence="1">The sequence shown here is derived from an EMBL/GenBank/DDBJ whole genome shotgun (WGS) entry which is preliminary data.</text>
</comment>
<dbReference type="Proteomes" id="UP000737018">
    <property type="component" value="Unassembled WGS sequence"/>
</dbReference>
<proteinExistence type="predicted"/>